<dbReference type="RefSeq" id="WP_005372827.1">
    <property type="nucleotide sequence ID" value="NZ_CM001475.1"/>
</dbReference>
<evidence type="ECO:0000256" key="3">
    <source>
        <dbReference type="ARBA" id="ARBA00022781"/>
    </source>
</evidence>
<evidence type="ECO:0000256" key="4">
    <source>
        <dbReference type="ARBA" id="ARBA00023065"/>
    </source>
</evidence>
<dbReference type="HOGENOM" id="CLU_070737_0_0_6"/>
<protein>
    <submittedName>
        <fullName evidence="9">F0F1-type ATP synthase, beta subunit</fullName>
    </submittedName>
</protein>
<dbReference type="InterPro" id="IPR050059">
    <property type="entry name" value="ATP_synthase_B_chain"/>
</dbReference>
<keyword evidence="8" id="KW-1133">Transmembrane helix</keyword>
<keyword evidence="5 8" id="KW-0472">Membrane</keyword>
<keyword evidence="8" id="KW-0812">Transmembrane</keyword>
<dbReference type="eggNOG" id="COG0711">
    <property type="taxonomic scope" value="Bacteria"/>
</dbReference>
<dbReference type="GO" id="GO:0046933">
    <property type="term" value="F:proton-transporting ATP synthase activity, rotational mechanism"/>
    <property type="evidence" value="ECO:0007669"/>
    <property type="project" value="InterPro"/>
</dbReference>
<evidence type="ECO:0000256" key="1">
    <source>
        <dbReference type="ARBA" id="ARBA00004370"/>
    </source>
</evidence>
<dbReference type="Pfam" id="PF00213">
    <property type="entry name" value="OSCP"/>
    <property type="match status" value="1"/>
</dbReference>
<gene>
    <name evidence="9" type="ORF">Metal_2548</name>
</gene>
<dbReference type="PANTHER" id="PTHR33445">
    <property type="entry name" value="ATP SYNTHASE SUBUNIT B', CHLOROPLASTIC"/>
    <property type="match status" value="1"/>
</dbReference>
<keyword evidence="3" id="KW-0375">Hydrogen ion transport</keyword>
<proteinExistence type="predicted"/>
<name>H8GIS5_METAL</name>
<dbReference type="Proteomes" id="UP000005090">
    <property type="component" value="Chromosome"/>
</dbReference>
<evidence type="ECO:0000256" key="7">
    <source>
        <dbReference type="SAM" id="Coils"/>
    </source>
</evidence>
<dbReference type="GO" id="GO:0046961">
    <property type="term" value="F:proton-transporting ATPase activity, rotational mechanism"/>
    <property type="evidence" value="ECO:0007669"/>
    <property type="project" value="TreeGrafter"/>
</dbReference>
<evidence type="ECO:0000256" key="6">
    <source>
        <dbReference type="ARBA" id="ARBA00023310"/>
    </source>
</evidence>
<evidence type="ECO:0000313" key="10">
    <source>
        <dbReference type="Proteomes" id="UP000005090"/>
    </source>
</evidence>
<dbReference type="EMBL" id="CM001475">
    <property type="protein sequence ID" value="EIC30265.1"/>
    <property type="molecule type" value="Genomic_DNA"/>
</dbReference>
<feature type="coiled-coil region" evidence="7">
    <location>
        <begin position="38"/>
        <end position="112"/>
    </location>
</feature>
<sequence length="253" mass="28156">MQLDWTTFILEILNFLVLVWILKRFLYRPVLDLLAARQQTLREAAEHAQKLCEEAETLRLQYESRLADWQRECENNRRQLSEELALARTREMDNIKKALAAEEEKLHARNEKLLASRESVLARSAVDQAYGQAAAMLNRMASPQLTHNIAGIFLEDVAALNEADRSALRKAAASLSADSLAAVVSAHPLDQDLQAAIRKALSGAAGQDLNLDSAFSEDPSLIAGLRAIVGECQMHANLADELAFFKRQANHAK</sequence>
<feature type="transmembrane region" description="Helical" evidence="8">
    <location>
        <begin position="6"/>
        <end position="22"/>
    </location>
</feature>
<keyword evidence="7" id="KW-0175">Coiled coil</keyword>
<organism evidence="9 10">
    <name type="scientific">Methylomicrobium album BG8</name>
    <dbReference type="NCBI Taxonomy" id="686340"/>
    <lineage>
        <taxon>Bacteria</taxon>
        <taxon>Pseudomonadati</taxon>
        <taxon>Pseudomonadota</taxon>
        <taxon>Gammaproteobacteria</taxon>
        <taxon>Methylococcales</taxon>
        <taxon>Methylococcaceae</taxon>
        <taxon>Methylomicrobium</taxon>
    </lineage>
</organism>
<dbReference type="CDD" id="cd06503">
    <property type="entry name" value="ATP-synt_Fo_b"/>
    <property type="match status" value="1"/>
</dbReference>
<keyword evidence="2" id="KW-0813">Transport</keyword>
<dbReference type="STRING" id="686340.Metal_2548"/>
<dbReference type="PANTHER" id="PTHR33445:SF2">
    <property type="entry name" value="ATP SYNTHASE SUBUNIT B', CHLOROPLASTIC"/>
    <property type="match status" value="1"/>
</dbReference>
<dbReference type="InterPro" id="IPR000711">
    <property type="entry name" value="ATPase_OSCP/dsu"/>
</dbReference>
<evidence type="ECO:0000256" key="8">
    <source>
        <dbReference type="SAM" id="Phobius"/>
    </source>
</evidence>
<evidence type="ECO:0000313" key="9">
    <source>
        <dbReference type="EMBL" id="EIC30265.1"/>
    </source>
</evidence>
<dbReference type="GO" id="GO:0016020">
    <property type="term" value="C:membrane"/>
    <property type="evidence" value="ECO:0007669"/>
    <property type="project" value="UniProtKB-SubCell"/>
</dbReference>
<accession>H8GIS5</accession>
<reference evidence="9 10" key="1">
    <citation type="journal article" date="2013" name="Genome Announc.">
        <title>Genome Sequence of the Obligate Gammaproteobacterial Methanotroph Methylomicrobium album Strain BG8.</title>
        <authorList>
            <person name="Kits K.D."/>
            <person name="Kalyuzhnaya M.G."/>
            <person name="Klotz M.G."/>
            <person name="Jetten M.S."/>
            <person name="Op den Camp H.J."/>
            <person name="Vuilleumier S."/>
            <person name="Bringel F."/>
            <person name="Dispirito A.A."/>
            <person name="Murrell J.C."/>
            <person name="Bruce D."/>
            <person name="Cheng J.F."/>
            <person name="Copeland A."/>
            <person name="Goodwin L."/>
            <person name="Hauser L."/>
            <person name="Lajus A."/>
            <person name="Land M.L."/>
            <person name="Lapidus A."/>
            <person name="Lucas S."/>
            <person name="Medigue C."/>
            <person name="Pitluck S."/>
            <person name="Woyke T."/>
            <person name="Zeytun A."/>
            <person name="Stein L.Y."/>
        </authorList>
    </citation>
    <scope>NUCLEOTIDE SEQUENCE [LARGE SCALE GENOMIC DNA]</scope>
    <source>
        <strain evidence="9 10">BG8</strain>
    </source>
</reference>
<keyword evidence="10" id="KW-1185">Reference proteome</keyword>
<dbReference type="AlphaFoldDB" id="H8GIS5"/>
<evidence type="ECO:0000256" key="2">
    <source>
        <dbReference type="ARBA" id="ARBA00022448"/>
    </source>
</evidence>
<comment type="subcellular location">
    <subcellularLocation>
        <location evidence="1">Membrane</location>
    </subcellularLocation>
</comment>
<keyword evidence="6" id="KW-0066">ATP synthesis</keyword>
<evidence type="ECO:0000256" key="5">
    <source>
        <dbReference type="ARBA" id="ARBA00023136"/>
    </source>
</evidence>
<keyword evidence="4" id="KW-0406">Ion transport</keyword>